<evidence type="ECO:0000313" key="4">
    <source>
        <dbReference type="Proteomes" id="UP000030003"/>
    </source>
</evidence>
<evidence type="ECO:0000313" key="3">
    <source>
        <dbReference type="EMBL" id="KGO98454.1"/>
    </source>
</evidence>
<name>A0A0A0M8E2_9GAMM</name>
<dbReference type="Pfam" id="PF09413">
    <property type="entry name" value="DUF2007"/>
    <property type="match status" value="1"/>
</dbReference>
<dbReference type="Gene3D" id="3.30.70.790">
    <property type="entry name" value="UreE, C-terminal domain"/>
    <property type="match status" value="1"/>
</dbReference>
<evidence type="ECO:0000256" key="1">
    <source>
        <dbReference type="SAM" id="MobiDB-lite"/>
    </source>
</evidence>
<dbReference type="eggNOG" id="ENOG5033DJM">
    <property type="taxonomic scope" value="Bacteria"/>
</dbReference>
<organism evidence="3 4">
    <name type="scientific">Lysobacter defluvii IMMIB APB-9 = DSM 18482</name>
    <dbReference type="NCBI Taxonomy" id="1385515"/>
    <lineage>
        <taxon>Bacteria</taxon>
        <taxon>Pseudomonadati</taxon>
        <taxon>Pseudomonadota</taxon>
        <taxon>Gammaproteobacteria</taxon>
        <taxon>Lysobacterales</taxon>
        <taxon>Lysobacteraceae</taxon>
        <taxon>Novilysobacter</taxon>
    </lineage>
</organism>
<dbReference type="InterPro" id="IPR018551">
    <property type="entry name" value="DUF2007"/>
</dbReference>
<reference evidence="3 4" key="1">
    <citation type="submission" date="2013-08" db="EMBL/GenBank/DDBJ databases">
        <title>Genomic analysis of Lysobacter defluvii.</title>
        <authorList>
            <person name="Wang Q."/>
            <person name="Wang G."/>
        </authorList>
    </citation>
    <scope>NUCLEOTIDE SEQUENCE [LARGE SCALE GENOMIC DNA]</scope>
    <source>
        <strain evidence="3 4">IMMIB APB-9</strain>
    </source>
</reference>
<dbReference type="RefSeq" id="WP_027070553.1">
    <property type="nucleotide sequence ID" value="NZ_AVBH01000079.1"/>
</dbReference>
<feature type="region of interest" description="Disordered" evidence="1">
    <location>
        <begin position="66"/>
        <end position="87"/>
    </location>
</feature>
<comment type="caution">
    <text evidence="3">The sequence shown here is derived from an EMBL/GenBank/DDBJ whole genome shotgun (WGS) entry which is preliminary data.</text>
</comment>
<feature type="domain" description="DUF2007" evidence="2">
    <location>
        <begin position="1"/>
        <end position="61"/>
    </location>
</feature>
<dbReference type="Proteomes" id="UP000030003">
    <property type="component" value="Unassembled WGS sequence"/>
</dbReference>
<protein>
    <recommendedName>
        <fullName evidence="2">DUF2007 domain-containing protein</fullName>
    </recommendedName>
</protein>
<sequence length="87" mass="8923">MRTVYEAANVIDAHLVRHALEGIGIPVFLAGEALAGAMGELPLFGVIRVQVPDVAWPEARAEVEALGLGGGTQETGGELADFGGEPA</sequence>
<dbReference type="AlphaFoldDB" id="A0A0A0M8E2"/>
<keyword evidence="4" id="KW-1185">Reference proteome</keyword>
<proteinExistence type="predicted"/>
<accession>A0A0A0M8E2</accession>
<evidence type="ECO:0000259" key="2">
    <source>
        <dbReference type="Pfam" id="PF09413"/>
    </source>
</evidence>
<gene>
    <name evidence="3" type="ORF">N791_02100</name>
</gene>
<dbReference type="EMBL" id="AVBH01000079">
    <property type="protein sequence ID" value="KGO98454.1"/>
    <property type="molecule type" value="Genomic_DNA"/>
</dbReference>
<dbReference type="STRING" id="1385515.GCA_000423325_01854"/>